<evidence type="ECO:0008006" key="9">
    <source>
        <dbReference type="Google" id="ProtNLM"/>
    </source>
</evidence>
<dbReference type="GO" id="GO:0045121">
    <property type="term" value="C:membrane raft"/>
    <property type="evidence" value="ECO:0007669"/>
    <property type="project" value="InterPro"/>
</dbReference>
<dbReference type="Proteomes" id="UP000077069">
    <property type="component" value="Unassembled WGS sequence"/>
</dbReference>
<dbReference type="GeneID" id="28762989"/>
<dbReference type="OrthoDB" id="5299893at2759"/>
<dbReference type="GO" id="GO:0071230">
    <property type="term" value="P:cellular response to amino acid stimulus"/>
    <property type="evidence" value="ECO:0007669"/>
    <property type="project" value="InterPro"/>
</dbReference>
<feature type="compositionally biased region" description="Polar residues" evidence="6">
    <location>
        <begin position="33"/>
        <end position="44"/>
    </location>
</feature>
<comment type="subcellular location">
    <subcellularLocation>
        <location evidence="1">Endomembrane system</location>
    </subcellularLocation>
</comment>
<dbReference type="EMBL" id="KV441560">
    <property type="protein sequence ID" value="OAF99957.1"/>
    <property type="molecule type" value="Genomic_DNA"/>
</dbReference>
<evidence type="ECO:0000256" key="1">
    <source>
        <dbReference type="ARBA" id="ARBA00004308"/>
    </source>
</evidence>
<evidence type="ECO:0000256" key="6">
    <source>
        <dbReference type="SAM" id="MobiDB-lite"/>
    </source>
</evidence>
<evidence type="ECO:0000256" key="4">
    <source>
        <dbReference type="ARBA" id="ARBA00023139"/>
    </source>
</evidence>
<evidence type="ECO:0000256" key="2">
    <source>
        <dbReference type="ARBA" id="ARBA00022707"/>
    </source>
</evidence>
<evidence type="ECO:0000313" key="7">
    <source>
        <dbReference type="EMBL" id="OAF99957.1"/>
    </source>
</evidence>
<dbReference type="GO" id="GO:0071986">
    <property type="term" value="C:Ragulator complex"/>
    <property type="evidence" value="ECO:0007669"/>
    <property type="project" value="InterPro"/>
</dbReference>
<dbReference type="GO" id="GO:0016197">
    <property type="term" value="P:endosomal transport"/>
    <property type="evidence" value="ECO:0007669"/>
    <property type="project" value="InterPro"/>
</dbReference>
<evidence type="ECO:0000256" key="5">
    <source>
        <dbReference type="ARBA" id="ARBA00023288"/>
    </source>
</evidence>
<feature type="region of interest" description="Disordered" evidence="6">
    <location>
        <begin position="1"/>
        <end position="57"/>
    </location>
</feature>
<keyword evidence="5" id="KW-0449">Lipoprotein</keyword>
<dbReference type="Pfam" id="PF15454">
    <property type="entry name" value="LAMTOR"/>
    <property type="match status" value="1"/>
</dbReference>
<proteinExistence type="predicted"/>
<sequence length="158" mass="17512">MGICSSCLGLARRPSDAERSDSSHLLGDPYQPQYGSINQPSAHSLPQPDPEEIRRQRDALERICAQTSDKLIHVSQAAYTDDSHHSEYLRLFNERFPPIKSASRPSSAHDDQHQDEAAWLASVVGSSNDAEGSWERVEPIESGALTVQFGEALSDRKR</sequence>
<keyword evidence="3" id="KW-0472">Membrane</keyword>
<dbReference type="GO" id="GO:0001919">
    <property type="term" value="P:regulation of receptor recycling"/>
    <property type="evidence" value="ECO:0007669"/>
    <property type="project" value="InterPro"/>
</dbReference>
<dbReference type="GO" id="GO:0043410">
    <property type="term" value="P:positive regulation of MAPK cascade"/>
    <property type="evidence" value="ECO:0007669"/>
    <property type="project" value="InterPro"/>
</dbReference>
<evidence type="ECO:0000256" key="3">
    <source>
        <dbReference type="ARBA" id="ARBA00023136"/>
    </source>
</evidence>
<feature type="compositionally biased region" description="Basic and acidic residues" evidence="6">
    <location>
        <begin position="13"/>
        <end position="22"/>
    </location>
</feature>
<keyword evidence="8" id="KW-1185">Reference proteome</keyword>
<accession>A0A177BZI6</accession>
<name>A0A177BZI6_9PLEO</name>
<keyword evidence="2" id="KW-0519">Myristate</keyword>
<keyword evidence="4" id="KW-0564">Palmitate</keyword>
<dbReference type="GO" id="GO:0031902">
    <property type="term" value="C:late endosome membrane"/>
    <property type="evidence" value="ECO:0007669"/>
    <property type="project" value="InterPro"/>
</dbReference>
<dbReference type="GO" id="GO:0032008">
    <property type="term" value="P:positive regulation of TOR signaling"/>
    <property type="evidence" value="ECO:0007669"/>
    <property type="project" value="InterPro"/>
</dbReference>
<dbReference type="InParanoid" id="A0A177BZI6"/>
<dbReference type="RefSeq" id="XP_018030323.1">
    <property type="nucleotide sequence ID" value="XM_018179503.1"/>
</dbReference>
<dbReference type="SMART" id="SM01262">
    <property type="entry name" value="LAMTOR"/>
    <property type="match status" value="1"/>
</dbReference>
<gene>
    <name evidence="7" type="ORF">CC84DRAFT_1168862</name>
</gene>
<reference evidence="7 8" key="1">
    <citation type="submission" date="2016-05" db="EMBL/GenBank/DDBJ databases">
        <title>Comparative analysis of secretome profiles of manganese(II)-oxidizing ascomycete fungi.</title>
        <authorList>
            <consortium name="DOE Joint Genome Institute"/>
            <person name="Zeiner C.A."/>
            <person name="Purvine S.O."/>
            <person name="Zink E.M."/>
            <person name="Wu S."/>
            <person name="Pasa-Tolic L."/>
            <person name="Chaput D.L."/>
            <person name="Haridas S."/>
            <person name="Grigoriev I.V."/>
            <person name="Santelli C.M."/>
            <person name="Hansel C.M."/>
        </authorList>
    </citation>
    <scope>NUCLEOTIDE SEQUENCE [LARGE SCALE GENOMIC DNA]</scope>
    <source>
        <strain evidence="7 8">AP3s5-JAC2a</strain>
    </source>
</reference>
<dbReference type="AlphaFoldDB" id="A0A177BZI6"/>
<dbReference type="InterPro" id="IPR028209">
    <property type="entry name" value="LAMTOR1/MEH1"/>
</dbReference>
<evidence type="ECO:0000313" key="8">
    <source>
        <dbReference type="Proteomes" id="UP000077069"/>
    </source>
</evidence>
<protein>
    <recommendedName>
        <fullName evidence="9">Late endosomal/lysosomal adaptor and MAPK and MTOR activator domain-containing protein</fullName>
    </recommendedName>
</protein>
<organism evidence="7 8">
    <name type="scientific">Paraphaeosphaeria sporulosa</name>
    <dbReference type="NCBI Taxonomy" id="1460663"/>
    <lineage>
        <taxon>Eukaryota</taxon>
        <taxon>Fungi</taxon>
        <taxon>Dikarya</taxon>
        <taxon>Ascomycota</taxon>
        <taxon>Pezizomycotina</taxon>
        <taxon>Dothideomycetes</taxon>
        <taxon>Pleosporomycetidae</taxon>
        <taxon>Pleosporales</taxon>
        <taxon>Massarineae</taxon>
        <taxon>Didymosphaeriaceae</taxon>
        <taxon>Paraphaeosphaeria</taxon>
    </lineage>
</organism>